<name>A0A919B334_9ACTN</name>
<gene>
    <name evidence="4" type="ORF">GCM10010218_20720</name>
</gene>
<organism evidence="4 5">
    <name type="scientific">Streptomyces mashuensis</name>
    <dbReference type="NCBI Taxonomy" id="33904"/>
    <lineage>
        <taxon>Bacteria</taxon>
        <taxon>Bacillati</taxon>
        <taxon>Actinomycetota</taxon>
        <taxon>Actinomycetes</taxon>
        <taxon>Kitasatosporales</taxon>
        <taxon>Streptomycetaceae</taxon>
        <taxon>Streptomyces</taxon>
    </lineage>
</organism>
<dbReference type="InterPro" id="IPR044666">
    <property type="entry name" value="Cyclophilin_A-like"/>
</dbReference>
<feature type="domain" description="PPIase cyclophilin-type" evidence="3">
    <location>
        <begin position="123"/>
        <end position="273"/>
    </location>
</feature>
<evidence type="ECO:0000259" key="3">
    <source>
        <dbReference type="PROSITE" id="PS50072"/>
    </source>
</evidence>
<dbReference type="Gene3D" id="2.40.100.10">
    <property type="entry name" value="Cyclophilin-like"/>
    <property type="match status" value="1"/>
</dbReference>
<dbReference type="AlphaFoldDB" id="A0A919B334"/>
<evidence type="ECO:0000256" key="2">
    <source>
        <dbReference type="SAM" id="MobiDB-lite"/>
    </source>
</evidence>
<comment type="caution">
    <text evidence="4">The sequence shown here is derived from an EMBL/GenBank/DDBJ whole genome shotgun (WGS) entry which is preliminary data.</text>
</comment>
<keyword evidence="4" id="KW-0413">Isomerase</keyword>
<dbReference type="GO" id="GO:0003755">
    <property type="term" value="F:peptidyl-prolyl cis-trans isomerase activity"/>
    <property type="evidence" value="ECO:0007669"/>
    <property type="project" value="InterPro"/>
</dbReference>
<protein>
    <submittedName>
        <fullName evidence="4">Peptidyl-prolyl cis-trans isomerase</fullName>
    </submittedName>
</protein>
<evidence type="ECO:0000313" key="5">
    <source>
        <dbReference type="Proteomes" id="UP000638313"/>
    </source>
</evidence>
<dbReference type="Pfam" id="PF00160">
    <property type="entry name" value="Pro_isomerase"/>
    <property type="match status" value="1"/>
</dbReference>
<sequence length="276" mass="28906">MVTNEQRRRQLAREKFERQQQRREAARRKARRRNAVIAAGVAVVLAAGATAYATGALTGGDKKEKAADAAPDGLPTPSAPSKGPDPCAKPAPGSPSDKQWKSEPAMTVDKSASYAMELKTTCGAIDIKLDAANAPHTVNSFDFLAKEGFFDHSKCHRLTTAGIFVLQCGDPKGTGTGGPGYKIPDENLKDERLKGNVYPAGTIAMANTGQPGTGGSQFFLVYQDSPLPPTYTPFGTIGADGMKVLKKIADAGEQSGAGDGAPNATVVIDKATVTRS</sequence>
<accession>A0A919B334</accession>
<feature type="region of interest" description="Disordered" evidence="2">
    <location>
        <begin position="1"/>
        <end position="33"/>
    </location>
</feature>
<dbReference type="SUPFAM" id="SSF50891">
    <property type="entry name" value="Cyclophilin-like"/>
    <property type="match status" value="1"/>
</dbReference>
<proteinExistence type="predicted"/>
<dbReference type="RefSeq" id="WP_190129196.1">
    <property type="nucleotide sequence ID" value="NZ_BNBD01000003.1"/>
</dbReference>
<dbReference type="PANTHER" id="PTHR45625:SF3">
    <property type="entry name" value="PEPTIDYL-PROLYL CIS-TRANS ISOMERASE B-RELATED"/>
    <property type="match status" value="1"/>
</dbReference>
<feature type="region of interest" description="Disordered" evidence="2">
    <location>
        <begin position="58"/>
        <end position="106"/>
    </location>
</feature>
<evidence type="ECO:0000313" key="4">
    <source>
        <dbReference type="EMBL" id="GHF39298.1"/>
    </source>
</evidence>
<dbReference type="InterPro" id="IPR002130">
    <property type="entry name" value="Cyclophilin-type_PPIase_dom"/>
</dbReference>
<evidence type="ECO:0000256" key="1">
    <source>
        <dbReference type="ARBA" id="ARBA00002388"/>
    </source>
</evidence>
<reference evidence="4" key="2">
    <citation type="submission" date="2020-09" db="EMBL/GenBank/DDBJ databases">
        <authorList>
            <person name="Sun Q."/>
            <person name="Ohkuma M."/>
        </authorList>
    </citation>
    <scope>NUCLEOTIDE SEQUENCE</scope>
    <source>
        <strain evidence="4">JCM 4059</strain>
    </source>
</reference>
<comment type="function">
    <text evidence="1">PPIases accelerate the folding of proteins. It catalyzes the cis-trans isomerization of proline imidic peptide bonds in oligopeptides.</text>
</comment>
<dbReference type="EMBL" id="BNBD01000003">
    <property type="protein sequence ID" value="GHF39298.1"/>
    <property type="molecule type" value="Genomic_DNA"/>
</dbReference>
<dbReference type="InterPro" id="IPR029000">
    <property type="entry name" value="Cyclophilin-like_dom_sf"/>
</dbReference>
<dbReference type="PROSITE" id="PS50072">
    <property type="entry name" value="CSA_PPIASE_2"/>
    <property type="match status" value="1"/>
</dbReference>
<dbReference type="Proteomes" id="UP000638313">
    <property type="component" value="Unassembled WGS sequence"/>
</dbReference>
<feature type="compositionally biased region" description="Basic and acidic residues" evidence="2">
    <location>
        <begin position="1"/>
        <end position="24"/>
    </location>
</feature>
<reference evidence="4" key="1">
    <citation type="journal article" date="2014" name="Int. J. Syst. Evol. Microbiol.">
        <title>Complete genome sequence of Corynebacterium casei LMG S-19264T (=DSM 44701T), isolated from a smear-ripened cheese.</title>
        <authorList>
            <consortium name="US DOE Joint Genome Institute (JGI-PGF)"/>
            <person name="Walter F."/>
            <person name="Albersmeier A."/>
            <person name="Kalinowski J."/>
            <person name="Ruckert C."/>
        </authorList>
    </citation>
    <scope>NUCLEOTIDE SEQUENCE</scope>
    <source>
        <strain evidence="4">JCM 4059</strain>
    </source>
</reference>
<dbReference type="PANTHER" id="PTHR45625">
    <property type="entry name" value="PEPTIDYL-PROLYL CIS-TRANS ISOMERASE-RELATED"/>
    <property type="match status" value="1"/>
</dbReference>
<keyword evidence="5" id="KW-1185">Reference proteome</keyword>